<keyword evidence="1" id="KW-0238">DNA-binding</keyword>
<dbReference type="Pfam" id="PF04014">
    <property type="entry name" value="MazE_antitoxin"/>
    <property type="match status" value="1"/>
</dbReference>
<dbReference type="InterPro" id="IPR037914">
    <property type="entry name" value="SpoVT-AbrB_sf"/>
</dbReference>
<dbReference type="InterPro" id="IPR007159">
    <property type="entry name" value="SpoVT-AbrB_dom"/>
</dbReference>
<dbReference type="SUPFAM" id="SSF89447">
    <property type="entry name" value="AbrB/MazE/MraZ-like"/>
    <property type="match status" value="1"/>
</dbReference>
<dbReference type="PROSITE" id="PS51740">
    <property type="entry name" value="SPOVT_ABRB"/>
    <property type="match status" value="1"/>
</dbReference>
<evidence type="ECO:0000256" key="1">
    <source>
        <dbReference type="PROSITE-ProRule" id="PRU01076"/>
    </source>
</evidence>
<sequence length="84" mass="9884">MEIARLSSKRQLVLPKNIREELALKRGGELKVELVGGKIILEPVYQKTRTATWRRWRGALRGKRVLEEHLEEHRQEVDRDGEDI</sequence>
<evidence type="ECO:0000313" key="3">
    <source>
        <dbReference type="EMBL" id="KYH32845.1"/>
    </source>
</evidence>
<protein>
    <submittedName>
        <fullName evidence="3">SpoVT / AbrB like domain protein</fullName>
    </submittedName>
</protein>
<dbReference type="GO" id="GO:0003677">
    <property type="term" value="F:DNA binding"/>
    <property type="evidence" value="ECO:0007669"/>
    <property type="project" value="UniProtKB-UniRule"/>
</dbReference>
<dbReference type="RefSeq" id="WP_062283335.1">
    <property type="nucleotide sequence ID" value="NZ_LTBC01000003.1"/>
</dbReference>
<feature type="domain" description="SpoVT-AbrB" evidence="2">
    <location>
        <begin position="1"/>
        <end position="46"/>
    </location>
</feature>
<dbReference type="AlphaFoldDB" id="A0A151AYW5"/>
<dbReference type="EMBL" id="LTBC01000003">
    <property type="protein sequence ID" value="KYH32845.1"/>
    <property type="molecule type" value="Genomic_DNA"/>
</dbReference>
<evidence type="ECO:0000313" key="4">
    <source>
        <dbReference type="Proteomes" id="UP000075670"/>
    </source>
</evidence>
<proteinExistence type="predicted"/>
<reference evidence="3 4" key="1">
    <citation type="submission" date="2016-02" db="EMBL/GenBank/DDBJ databases">
        <title>Genome sequence of Moorella mulderi DSM 14980.</title>
        <authorList>
            <person name="Poehlein A."/>
            <person name="Daniel R."/>
        </authorList>
    </citation>
    <scope>NUCLEOTIDE SEQUENCE [LARGE SCALE GENOMIC DNA]</scope>
    <source>
        <strain evidence="3 4">DSM 14980</strain>
    </source>
</reference>
<name>A0A151AYW5_9FIRM</name>
<keyword evidence="4" id="KW-1185">Reference proteome</keyword>
<evidence type="ECO:0000259" key="2">
    <source>
        <dbReference type="PROSITE" id="PS51740"/>
    </source>
</evidence>
<dbReference type="Gene3D" id="2.10.260.10">
    <property type="match status" value="1"/>
</dbReference>
<dbReference type="OrthoDB" id="9811597at2"/>
<gene>
    <name evidence="3" type="ORF">MOMUL_14470</name>
</gene>
<dbReference type="SMART" id="SM00966">
    <property type="entry name" value="SpoVT_AbrB"/>
    <property type="match status" value="1"/>
</dbReference>
<accession>A0A151AYW5</accession>
<organism evidence="3 4">
    <name type="scientific">Moorella mulderi DSM 14980</name>
    <dbReference type="NCBI Taxonomy" id="1122241"/>
    <lineage>
        <taxon>Bacteria</taxon>
        <taxon>Bacillati</taxon>
        <taxon>Bacillota</taxon>
        <taxon>Clostridia</taxon>
        <taxon>Neomoorellales</taxon>
        <taxon>Neomoorellaceae</taxon>
        <taxon>Neomoorella</taxon>
    </lineage>
</organism>
<dbReference type="PATRIC" id="fig|1122241.3.peg.1522"/>
<dbReference type="Proteomes" id="UP000075670">
    <property type="component" value="Unassembled WGS sequence"/>
</dbReference>
<dbReference type="NCBIfam" id="TIGR01439">
    <property type="entry name" value="lp_hng_hel_AbrB"/>
    <property type="match status" value="1"/>
</dbReference>
<comment type="caution">
    <text evidence="3">The sequence shown here is derived from an EMBL/GenBank/DDBJ whole genome shotgun (WGS) entry which is preliminary data.</text>
</comment>